<dbReference type="PRINTS" id="PR00032">
    <property type="entry name" value="HTHARAC"/>
</dbReference>
<dbReference type="Pfam" id="PF12833">
    <property type="entry name" value="HTH_18"/>
    <property type="match status" value="1"/>
</dbReference>
<reference evidence="9 10" key="1">
    <citation type="submission" date="2024-04" db="EMBL/GenBank/DDBJ databases">
        <title>Human intestinal bacterial collection.</title>
        <authorList>
            <person name="Pauvert C."/>
            <person name="Hitch T.C.A."/>
            <person name="Clavel T."/>
        </authorList>
    </citation>
    <scope>NUCLEOTIDE SEQUENCE [LARGE SCALE GENOMIC DNA]</scope>
    <source>
        <strain evidence="9 10">CLA-AA-H161</strain>
    </source>
</reference>
<dbReference type="Proteomes" id="UP001470752">
    <property type="component" value="Unassembled WGS sequence"/>
</dbReference>
<dbReference type="PROSITE" id="PS50110">
    <property type="entry name" value="RESPONSE_REGULATORY"/>
    <property type="match status" value="1"/>
</dbReference>
<accession>A0ABV1CRQ4</accession>
<dbReference type="PROSITE" id="PS01124">
    <property type="entry name" value="HTH_ARAC_FAMILY_2"/>
    <property type="match status" value="1"/>
</dbReference>
<dbReference type="RefSeq" id="WP_021925571.1">
    <property type="nucleotide sequence ID" value="NZ_JBBNFW010000195.1"/>
</dbReference>
<feature type="modified residue" description="4-aspartylphosphate" evidence="6">
    <location>
        <position position="55"/>
    </location>
</feature>
<keyword evidence="3" id="KW-0238">DNA-binding</keyword>
<keyword evidence="4" id="KW-0804">Transcription</keyword>
<dbReference type="PROSITE" id="PS00041">
    <property type="entry name" value="HTH_ARAC_FAMILY_1"/>
    <property type="match status" value="1"/>
</dbReference>
<dbReference type="Pfam" id="PF00072">
    <property type="entry name" value="Response_reg"/>
    <property type="match status" value="1"/>
</dbReference>
<evidence type="ECO:0000259" key="8">
    <source>
        <dbReference type="PROSITE" id="PS50110"/>
    </source>
</evidence>
<dbReference type="SMART" id="SM00342">
    <property type="entry name" value="HTH_ARAC"/>
    <property type="match status" value="1"/>
</dbReference>
<evidence type="ECO:0000256" key="3">
    <source>
        <dbReference type="ARBA" id="ARBA00023125"/>
    </source>
</evidence>
<dbReference type="EMBL" id="JBBNFW010000195">
    <property type="protein sequence ID" value="MEQ2414580.1"/>
    <property type="molecule type" value="Genomic_DNA"/>
</dbReference>
<dbReference type="PANTHER" id="PTHR43280:SF2">
    <property type="entry name" value="HTH-TYPE TRANSCRIPTIONAL REGULATOR EXSA"/>
    <property type="match status" value="1"/>
</dbReference>
<dbReference type="InterPro" id="IPR020449">
    <property type="entry name" value="Tscrpt_reg_AraC-type_HTH"/>
</dbReference>
<evidence type="ECO:0000256" key="2">
    <source>
        <dbReference type="ARBA" id="ARBA00023015"/>
    </source>
</evidence>
<dbReference type="SMART" id="SM00448">
    <property type="entry name" value="REC"/>
    <property type="match status" value="1"/>
</dbReference>
<dbReference type="InterPro" id="IPR018062">
    <property type="entry name" value="HTH_AraC-typ_CS"/>
</dbReference>
<protein>
    <recommendedName>
        <fullName evidence="1">Stage 0 sporulation protein A homolog</fullName>
    </recommendedName>
</protein>
<dbReference type="PANTHER" id="PTHR43280">
    <property type="entry name" value="ARAC-FAMILY TRANSCRIPTIONAL REGULATOR"/>
    <property type="match status" value="1"/>
</dbReference>
<name>A0ABV1CRQ4_9FIRM</name>
<organism evidence="9 10">
    <name type="scientific">Blautia acetigignens</name>
    <dbReference type="NCBI Taxonomy" id="2981783"/>
    <lineage>
        <taxon>Bacteria</taxon>
        <taxon>Bacillati</taxon>
        <taxon>Bacillota</taxon>
        <taxon>Clostridia</taxon>
        <taxon>Lachnospirales</taxon>
        <taxon>Lachnospiraceae</taxon>
        <taxon>Blautia</taxon>
    </lineage>
</organism>
<evidence type="ECO:0000256" key="6">
    <source>
        <dbReference type="PROSITE-ProRule" id="PRU00169"/>
    </source>
</evidence>
<gene>
    <name evidence="9" type="ORF">AAAX94_16345</name>
</gene>
<proteinExistence type="predicted"/>
<keyword evidence="6" id="KW-0597">Phosphoprotein</keyword>
<dbReference type="InterPro" id="IPR018060">
    <property type="entry name" value="HTH_AraC"/>
</dbReference>
<dbReference type="SUPFAM" id="SSF46689">
    <property type="entry name" value="Homeodomain-like"/>
    <property type="match status" value="2"/>
</dbReference>
<evidence type="ECO:0000313" key="9">
    <source>
        <dbReference type="EMBL" id="MEQ2414580.1"/>
    </source>
</evidence>
<evidence type="ECO:0000259" key="7">
    <source>
        <dbReference type="PROSITE" id="PS01124"/>
    </source>
</evidence>
<comment type="function">
    <text evidence="5">May play the central regulatory role in sporulation. It may be an element of the effector pathway responsible for the activation of sporulation genes in response to nutritional stress. Spo0A may act in concert with spo0H (a sigma factor) to control the expression of some genes that are critical to the sporulation process.</text>
</comment>
<evidence type="ECO:0000256" key="5">
    <source>
        <dbReference type="ARBA" id="ARBA00024867"/>
    </source>
</evidence>
<evidence type="ECO:0000313" key="10">
    <source>
        <dbReference type="Proteomes" id="UP001470752"/>
    </source>
</evidence>
<evidence type="ECO:0000256" key="1">
    <source>
        <dbReference type="ARBA" id="ARBA00018672"/>
    </source>
</evidence>
<keyword evidence="2" id="KW-0805">Transcription regulation</keyword>
<dbReference type="InterPro" id="IPR001789">
    <property type="entry name" value="Sig_transdc_resp-reg_receiver"/>
</dbReference>
<dbReference type="SUPFAM" id="SSF52172">
    <property type="entry name" value="CheY-like"/>
    <property type="match status" value="1"/>
</dbReference>
<keyword evidence="10" id="KW-1185">Reference proteome</keyword>
<sequence>MIQILILDDDVIELKGLKMLVEQECIEVDQIHCAANVEEAKNIVKNNSVDIALCDIELPKESGIDFAKWMVENKIDTDVIFVTGHAKFIYAVQAVQLHARSYLLKPISNTELRDNVTSCLEYREKLGRSSKRDAKTEEADTIQMVKQYIQEHLSEDISRNDIAKAVFLHPDYISSIFHKETGSTLTDYIMTERIECAKERLRCTRESISEVALNSGFSNTSYFSKIFKRAEGITPKQYRERN</sequence>
<evidence type="ECO:0000256" key="4">
    <source>
        <dbReference type="ARBA" id="ARBA00023163"/>
    </source>
</evidence>
<dbReference type="CDD" id="cd17536">
    <property type="entry name" value="REC_YesN-like"/>
    <property type="match status" value="1"/>
</dbReference>
<comment type="caution">
    <text evidence="9">The sequence shown here is derived from an EMBL/GenBank/DDBJ whole genome shotgun (WGS) entry which is preliminary data.</text>
</comment>
<dbReference type="InterPro" id="IPR011006">
    <property type="entry name" value="CheY-like_superfamily"/>
</dbReference>
<dbReference type="Gene3D" id="1.10.10.60">
    <property type="entry name" value="Homeodomain-like"/>
    <property type="match status" value="2"/>
</dbReference>
<feature type="domain" description="HTH araC/xylS-type" evidence="7">
    <location>
        <begin position="143"/>
        <end position="241"/>
    </location>
</feature>
<feature type="domain" description="Response regulatory" evidence="8">
    <location>
        <begin position="3"/>
        <end position="120"/>
    </location>
</feature>
<dbReference type="InterPro" id="IPR009057">
    <property type="entry name" value="Homeodomain-like_sf"/>
</dbReference>
<dbReference type="Gene3D" id="3.40.50.2300">
    <property type="match status" value="1"/>
</dbReference>